<gene>
    <name evidence="3" type="ORF">GCM10007276_05530</name>
</gene>
<dbReference type="InterPro" id="IPR042100">
    <property type="entry name" value="Bug_dom1"/>
</dbReference>
<dbReference type="Proteomes" id="UP000602745">
    <property type="component" value="Unassembled WGS sequence"/>
</dbReference>
<keyword evidence="2" id="KW-0732">Signal</keyword>
<accession>A0A8J2YFY4</accession>
<sequence>MTKILAAALIALSFASPALSQAPNGPVSVINPFTVGGLTDLTARFIVEKIKPQFPAGIAVINRPGAGGSIGVTEIVQAKPDGTVIGLTPTASLIDQPQMNNLPYKTPDDYASIINTITYYQFLAVRGDAPWKDAKALLDQVKAEPGKLRFGSSGIGTASHLNLAQLTTVADLDVVHVPFSGWAEGSAALLGGHVDTLIINPGEGRQLADAGRIRIIAAFQPERSAFYPEVPTFKELGYDVAVSLSFVITAPKDTPEGTKTFFHDAIKTVLEDQAFLDFVKSREVQVNYLSGEDAKAMLWKEYKEHTVLLDRLGLSAK</sequence>
<dbReference type="Pfam" id="PF03401">
    <property type="entry name" value="TctC"/>
    <property type="match status" value="1"/>
</dbReference>
<evidence type="ECO:0000256" key="1">
    <source>
        <dbReference type="ARBA" id="ARBA00006987"/>
    </source>
</evidence>
<comment type="caution">
    <text evidence="3">The sequence shown here is derived from an EMBL/GenBank/DDBJ whole genome shotgun (WGS) entry which is preliminary data.</text>
</comment>
<dbReference type="SUPFAM" id="SSF53850">
    <property type="entry name" value="Periplasmic binding protein-like II"/>
    <property type="match status" value="1"/>
</dbReference>
<keyword evidence="4" id="KW-1185">Reference proteome</keyword>
<comment type="similarity">
    <text evidence="1">Belongs to the UPF0065 (bug) family.</text>
</comment>
<dbReference type="RefSeq" id="WP_188408168.1">
    <property type="nucleotide sequence ID" value="NZ_BMCP01000001.1"/>
</dbReference>
<feature type="chain" id="PRO_5035296006" description="Tripartite tricarboxylate transporter substrate binding protein" evidence="2">
    <location>
        <begin position="21"/>
        <end position="317"/>
    </location>
</feature>
<protein>
    <recommendedName>
        <fullName evidence="5">Tripartite tricarboxylate transporter substrate binding protein</fullName>
    </recommendedName>
</protein>
<evidence type="ECO:0000313" key="4">
    <source>
        <dbReference type="Proteomes" id="UP000602745"/>
    </source>
</evidence>
<dbReference type="InterPro" id="IPR005064">
    <property type="entry name" value="BUG"/>
</dbReference>
<dbReference type="EMBL" id="BMCP01000001">
    <property type="protein sequence ID" value="GGE31246.1"/>
    <property type="molecule type" value="Genomic_DNA"/>
</dbReference>
<evidence type="ECO:0000313" key="3">
    <source>
        <dbReference type="EMBL" id="GGE31246.1"/>
    </source>
</evidence>
<organism evidence="3 4">
    <name type="scientific">Agaricicola taiwanensis</name>
    <dbReference type="NCBI Taxonomy" id="591372"/>
    <lineage>
        <taxon>Bacteria</taxon>
        <taxon>Pseudomonadati</taxon>
        <taxon>Pseudomonadota</taxon>
        <taxon>Alphaproteobacteria</taxon>
        <taxon>Rhodobacterales</taxon>
        <taxon>Paracoccaceae</taxon>
        <taxon>Agaricicola</taxon>
    </lineage>
</organism>
<name>A0A8J2YFY4_9RHOB</name>
<feature type="signal peptide" evidence="2">
    <location>
        <begin position="1"/>
        <end position="20"/>
    </location>
</feature>
<reference evidence="3" key="2">
    <citation type="submission" date="2020-09" db="EMBL/GenBank/DDBJ databases">
        <authorList>
            <person name="Sun Q."/>
            <person name="Sedlacek I."/>
        </authorList>
    </citation>
    <scope>NUCLEOTIDE SEQUENCE</scope>
    <source>
        <strain evidence="3">CCM 7684</strain>
    </source>
</reference>
<dbReference type="PANTHER" id="PTHR42928">
    <property type="entry name" value="TRICARBOXYLATE-BINDING PROTEIN"/>
    <property type="match status" value="1"/>
</dbReference>
<dbReference type="CDD" id="cd07012">
    <property type="entry name" value="PBP2_Bug_TTT"/>
    <property type="match status" value="1"/>
</dbReference>
<reference evidence="3" key="1">
    <citation type="journal article" date="2014" name="Int. J. Syst. Evol. Microbiol.">
        <title>Complete genome sequence of Corynebacterium casei LMG S-19264T (=DSM 44701T), isolated from a smear-ripened cheese.</title>
        <authorList>
            <consortium name="US DOE Joint Genome Institute (JGI-PGF)"/>
            <person name="Walter F."/>
            <person name="Albersmeier A."/>
            <person name="Kalinowski J."/>
            <person name="Ruckert C."/>
        </authorList>
    </citation>
    <scope>NUCLEOTIDE SEQUENCE</scope>
    <source>
        <strain evidence="3">CCM 7684</strain>
    </source>
</reference>
<proteinExistence type="inferred from homology"/>
<dbReference type="PIRSF" id="PIRSF017082">
    <property type="entry name" value="YflP"/>
    <property type="match status" value="1"/>
</dbReference>
<evidence type="ECO:0000256" key="2">
    <source>
        <dbReference type="SAM" id="SignalP"/>
    </source>
</evidence>
<dbReference type="PANTHER" id="PTHR42928:SF5">
    <property type="entry name" value="BLR1237 PROTEIN"/>
    <property type="match status" value="1"/>
</dbReference>
<dbReference type="Gene3D" id="3.40.190.150">
    <property type="entry name" value="Bordetella uptake gene, domain 1"/>
    <property type="match status" value="1"/>
</dbReference>
<dbReference type="AlphaFoldDB" id="A0A8J2YFY4"/>
<evidence type="ECO:0008006" key="5">
    <source>
        <dbReference type="Google" id="ProtNLM"/>
    </source>
</evidence>
<dbReference type="Gene3D" id="3.40.190.10">
    <property type="entry name" value="Periplasmic binding protein-like II"/>
    <property type="match status" value="1"/>
</dbReference>